<keyword evidence="1" id="KW-0880">Kelch repeat</keyword>
<evidence type="ECO:0000256" key="3">
    <source>
        <dbReference type="SAM" id="MobiDB-lite"/>
    </source>
</evidence>
<dbReference type="SUPFAM" id="SSF117281">
    <property type="entry name" value="Kelch motif"/>
    <property type="match status" value="1"/>
</dbReference>
<name>A0A8T0JEL4_CERPU</name>
<protein>
    <recommendedName>
        <fullName evidence="4">F-box domain-containing protein</fullName>
    </recommendedName>
</protein>
<dbReference type="PROSITE" id="PS50181">
    <property type="entry name" value="FBOX"/>
    <property type="match status" value="1"/>
</dbReference>
<evidence type="ECO:0000256" key="2">
    <source>
        <dbReference type="ARBA" id="ARBA00022737"/>
    </source>
</evidence>
<dbReference type="PANTHER" id="PTHR46344:SF16">
    <property type="entry name" value="KELCH MOTIF FAMILY PROTEIN, EXPRESSED"/>
    <property type="match status" value="1"/>
</dbReference>
<proteinExistence type="predicted"/>
<dbReference type="Pfam" id="PF00646">
    <property type="entry name" value="F-box"/>
    <property type="match status" value="1"/>
</dbReference>
<evidence type="ECO:0000313" key="5">
    <source>
        <dbReference type="EMBL" id="KAG0593308.1"/>
    </source>
</evidence>
<evidence type="ECO:0000313" key="6">
    <source>
        <dbReference type="Proteomes" id="UP000822688"/>
    </source>
</evidence>
<evidence type="ECO:0000259" key="4">
    <source>
        <dbReference type="PROSITE" id="PS50181"/>
    </source>
</evidence>
<accession>A0A8T0JEL4</accession>
<dbReference type="AlphaFoldDB" id="A0A8T0JEL4"/>
<dbReference type="EMBL" id="CM026421">
    <property type="protein sequence ID" value="KAG0593308.1"/>
    <property type="molecule type" value="Genomic_DNA"/>
</dbReference>
<feature type="region of interest" description="Disordered" evidence="3">
    <location>
        <begin position="1"/>
        <end position="25"/>
    </location>
</feature>
<dbReference type="Proteomes" id="UP000822688">
    <property type="component" value="Chromosome 1"/>
</dbReference>
<dbReference type="InterPro" id="IPR036047">
    <property type="entry name" value="F-box-like_dom_sf"/>
</dbReference>
<reference evidence="5" key="1">
    <citation type="submission" date="2020-06" db="EMBL/GenBank/DDBJ databases">
        <title>WGS assembly of Ceratodon purpureus strain R40.</title>
        <authorList>
            <person name="Carey S.B."/>
            <person name="Jenkins J."/>
            <person name="Shu S."/>
            <person name="Lovell J.T."/>
            <person name="Sreedasyam A."/>
            <person name="Maumus F."/>
            <person name="Tiley G.P."/>
            <person name="Fernandez-Pozo N."/>
            <person name="Barry K."/>
            <person name="Chen C."/>
            <person name="Wang M."/>
            <person name="Lipzen A."/>
            <person name="Daum C."/>
            <person name="Saski C.A."/>
            <person name="Payton A.C."/>
            <person name="Mcbreen J.C."/>
            <person name="Conrad R.E."/>
            <person name="Kollar L.M."/>
            <person name="Olsson S."/>
            <person name="Huttunen S."/>
            <person name="Landis J.B."/>
            <person name="Wickett N.J."/>
            <person name="Johnson M.G."/>
            <person name="Rensing S.A."/>
            <person name="Grimwood J."/>
            <person name="Schmutz J."/>
            <person name="Mcdaniel S.F."/>
        </authorList>
    </citation>
    <scope>NUCLEOTIDE SEQUENCE</scope>
    <source>
        <strain evidence="5">R40</strain>
    </source>
</reference>
<dbReference type="SUPFAM" id="SSF81383">
    <property type="entry name" value="F-box domain"/>
    <property type="match status" value="1"/>
</dbReference>
<dbReference type="InterPro" id="IPR006652">
    <property type="entry name" value="Kelch_1"/>
</dbReference>
<dbReference type="CDD" id="cd22152">
    <property type="entry name" value="F-box_AtAFR-like"/>
    <property type="match status" value="1"/>
</dbReference>
<gene>
    <name evidence="5" type="ORF">KC19_1G320200</name>
</gene>
<dbReference type="InterPro" id="IPR015915">
    <property type="entry name" value="Kelch-typ_b-propeller"/>
</dbReference>
<feature type="domain" description="F-box" evidence="4">
    <location>
        <begin position="53"/>
        <end position="99"/>
    </location>
</feature>
<organism evidence="5 6">
    <name type="scientific">Ceratodon purpureus</name>
    <name type="common">Fire moss</name>
    <name type="synonym">Dicranum purpureum</name>
    <dbReference type="NCBI Taxonomy" id="3225"/>
    <lineage>
        <taxon>Eukaryota</taxon>
        <taxon>Viridiplantae</taxon>
        <taxon>Streptophyta</taxon>
        <taxon>Embryophyta</taxon>
        <taxon>Bryophyta</taxon>
        <taxon>Bryophytina</taxon>
        <taxon>Bryopsida</taxon>
        <taxon>Dicranidae</taxon>
        <taxon>Pseudoditrichales</taxon>
        <taxon>Ditrichaceae</taxon>
        <taxon>Ceratodon</taxon>
    </lineage>
</organism>
<keyword evidence="2" id="KW-0677">Repeat</keyword>
<dbReference type="Gene3D" id="1.20.1280.50">
    <property type="match status" value="1"/>
</dbReference>
<evidence type="ECO:0000256" key="1">
    <source>
        <dbReference type="ARBA" id="ARBA00022441"/>
    </source>
</evidence>
<comment type="caution">
    <text evidence="5">The sequence shown here is derived from an EMBL/GenBank/DDBJ whole genome shotgun (WGS) entry which is preliminary data.</text>
</comment>
<dbReference type="SMART" id="SM00612">
    <property type="entry name" value="Kelch"/>
    <property type="match status" value="3"/>
</dbReference>
<keyword evidence="6" id="KW-1185">Reference proteome</keyword>
<dbReference type="InterPro" id="IPR001810">
    <property type="entry name" value="F-box_dom"/>
</dbReference>
<dbReference type="PANTHER" id="PTHR46344">
    <property type="entry name" value="OS02G0202900 PROTEIN"/>
    <property type="match status" value="1"/>
</dbReference>
<sequence length="438" mass="48548">MDASTTTAVESKRPPGLKKKSSSRSGLRNLVQGCWSYRAPVVEKIEPPPSVPQFSISALPDDVLLDCLARMPRAALQSAMMVCQKWRSILKSAEFYEMRKQNGRVENLLFVFGGAGTGFLSAVYCKSSGSWRAGLLCSGRSIAENDWLSGYHNENHALRHAQPAVIKHRIFILGATPCRFSKSIGIECTIVYDAWTKTLMRGAPMHCPRKKFACCVIADRIFVAGGANRNDSGRDAITDSEMYIPELDMWKPIANMPRRRYGCLGAAVNGIFYVIGGLKFSSMLGLSMQPYAYVASMDAFDTKLNCWQKTRVLPMGGCVIACTVVGRAIYMLTSHAVELSFWKYDTWDESFTRVKPPPIPSPLRIDNFLKFSCVTMGSDVYIIQVGGSIDDLLRRSGRNGRGYKEGLVLIYDTRTQEWSRGPDLPYGKNGAACTVVQC</sequence>
<dbReference type="Gene3D" id="2.120.10.80">
    <property type="entry name" value="Kelch-type beta propeller"/>
    <property type="match status" value="1"/>
</dbReference>
<dbReference type="SMART" id="SM00256">
    <property type="entry name" value="FBOX"/>
    <property type="match status" value="1"/>
</dbReference>